<dbReference type="InterPro" id="IPR031316">
    <property type="entry name" value="FlgM_C"/>
</dbReference>
<organism evidence="11 12">
    <name type="scientific">Natronospira bacteriovora</name>
    <dbReference type="NCBI Taxonomy" id="3069753"/>
    <lineage>
        <taxon>Bacteria</taxon>
        <taxon>Pseudomonadati</taxon>
        <taxon>Pseudomonadota</taxon>
        <taxon>Gammaproteobacteria</taxon>
        <taxon>Natronospirales</taxon>
        <taxon>Natronospiraceae</taxon>
        <taxon>Natronospira</taxon>
    </lineage>
</organism>
<keyword evidence="11" id="KW-0969">Cilium</keyword>
<evidence type="ECO:0000256" key="9">
    <source>
        <dbReference type="SAM" id="MobiDB-lite"/>
    </source>
</evidence>
<dbReference type="RefSeq" id="WP_306726982.1">
    <property type="nucleotide sequence ID" value="NZ_JAVDDT010000001.1"/>
</dbReference>
<evidence type="ECO:0000313" key="12">
    <source>
        <dbReference type="Proteomes" id="UP001239019"/>
    </source>
</evidence>
<proteinExistence type="inferred from homology"/>
<dbReference type="Pfam" id="PF04316">
    <property type="entry name" value="FlgM"/>
    <property type="match status" value="1"/>
</dbReference>
<keyword evidence="6" id="KW-0804">Transcription</keyword>
<name>A0ABU0W3B2_9GAMM</name>
<dbReference type="Proteomes" id="UP001239019">
    <property type="component" value="Unassembled WGS sequence"/>
</dbReference>
<gene>
    <name evidence="11" type="primary">flgM</name>
    <name evidence="11" type="ORF">RBH19_01250</name>
</gene>
<accession>A0ABU0W3B2</accession>
<feature type="region of interest" description="Disordered" evidence="9">
    <location>
        <begin position="1"/>
        <end position="50"/>
    </location>
</feature>
<evidence type="ECO:0000256" key="4">
    <source>
        <dbReference type="ARBA" id="ARBA00022795"/>
    </source>
</evidence>
<evidence type="ECO:0000256" key="7">
    <source>
        <dbReference type="ARBA" id="ARBA00024739"/>
    </source>
</evidence>
<evidence type="ECO:0000313" key="11">
    <source>
        <dbReference type="EMBL" id="MDQ2068497.1"/>
    </source>
</evidence>
<feature type="compositionally biased region" description="Basic and acidic residues" evidence="9">
    <location>
        <begin position="17"/>
        <end position="31"/>
    </location>
</feature>
<dbReference type="InterPro" id="IPR007412">
    <property type="entry name" value="FlgM"/>
</dbReference>
<evidence type="ECO:0000256" key="6">
    <source>
        <dbReference type="ARBA" id="ARBA00023163"/>
    </source>
</evidence>
<keyword evidence="11" id="KW-0966">Cell projection</keyword>
<evidence type="ECO:0000256" key="2">
    <source>
        <dbReference type="ARBA" id="ARBA00017823"/>
    </source>
</evidence>
<keyword evidence="5" id="KW-0805">Transcription regulation</keyword>
<reference evidence="11 12" key="1">
    <citation type="submission" date="2023-08" db="EMBL/GenBank/DDBJ databases">
        <title>Whole-genome sequencing of halo(alkali)philic microorganisms from hypersaline lakes.</title>
        <authorList>
            <person name="Sorokin D.Y."/>
            <person name="Abbas B."/>
            <person name="Merkel A.Y."/>
        </authorList>
    </citation>
    <scope>NUCLEOTIDE SEQUENCE [LARGE SCALE GENOMIC DNA]</scope>
    <source>
        <strain evidence="11 12">AB-CW4</strain>
    </source>
</reference>
<comment type="caution">
    <text evidence="11">The sequence shown here is derived from an EMBL/GenBank/DDBJ whole genome shotgun (WGS) entry which is preliminary data.</text>
</comment>
<comment type="function">
    <text evidence="7">Responsible for the coupling of flagellin expression to flagellar assembly by preventing expression of the flagellin genes when a component of the middle class of proteins is defective. It negatively regulates flagellar genes by inhibiting the activity of FliA by directly binding to FliA.</text>
</comment>
<evidence type="ECO:0000256" key="3">
    <source>
        <dbReference type="ARBA" id="ARBA00022491"/>
    </source>
</evidence>
<evidence type="ECO:0000256" key="1">
    <source>
        <dbReference type="ARBA" id="ARBA00005322"/>
    </source>
</evidence>
<sequence length="101" mass="11260">MIDRVNNLIQGQNQLQNDRRSNGPESARRGGEQAPAGRPEEDRVSLSESSLQMQALEQRVADSSGVDQQRIAELREAIERGDYEISAEGIADALIRENREL</sequence>
<keyword evidence="12" id="KW-1185">Reference proteome</keyword>
<keyword evidence="4" id="KW-1005">Bacterial flagellum biogenesis</keyword>
<evidence type="ECO:0000256" key="5">
    <source>
        <dbReference type="ARBA" id="ARBA00023015"/>
    </source>
</evidence>
<feature type="compositionally biased region" description="Low complexity" evidence="9">
    <location>
        <begin position="1"/>
        <end position="16"/>
    </location>
</feature>
<dbReference type="InterPro" id="IPR035890">
    <property type="entry name" value="Anti-sigma-28_factor_FlgM_sf"/>
</dbReference>
<dbReference type="EMBL" id="JAVDDT010000001">
    <property type="protein sequence ID" value="MDQ2068497.1"/>
    <property type="molecule type" value="Genomic_DNA"/>
</dbReference>
<keyword evidence="11" id="KW-0282">Flagellum</keyword>
<keyword evidence="3" id="KW-0678">Repressor</keyword>
<evidence type="ECO:0000256" key="8">
    <source>
        <dbReference type="ARBA" id="ARBA00030117"/>
    </source>
</evidence>
<dbReference type="SUPFAM" id="SSF101498">
    <property type="entry name" value="Anti-sigma factor FlgM"/>
    <property type="match status" value="1"/>
</dbReference>
<evidence type="ECO:0000259" key="10">
    <source>
        <dbReference type="Pfam" id="PF04316"/>
    </source>
</evidence>
<comment type="similarity">
    <text evidence="1">Belongs to the FlgM family.</text>
</comment>
<protein>
    <recommendedName>
        <fullName evidence="2">Negative regulator of flagellin synthesis</fullName>
    </recommendedName>
    <alternativeName>
        <fullName evidence="8">Anti-sigma-28 factor</fullName>
    </alternativeName>
</protein>
<feature type="domain" description="Anti-sigma-28 factor FlgM C-terminal" evidence="10">
    <location>
        <begin position="42"/>
        <end position="95"/>
    </location>
</feature>
<dbReference type="NCBIfam" id="TIGR03824">
    <property type="entry name" value="FlgM_jcvi"/>
    <property type="match status" value="1"/>
</dbReference>